<name>X1TSN9_9ZZZZ</name>
<sequence>MLLGIFFTWLFSKHYYSKANKYSGRLNAIYSKEISKLSKVKFDIKYDEKGMPIEIFYIPMSGTLNPKGELKAVKIKATNKDN</sequence>
<dbReference type="EMBL" id="BARW01020347">
    <property type="protein sequence ID" value="GAI90560.1"/>
    <property type="molecule type" value="Genomic_DNA"/>
</dbReference>
<dbReference type="AlphaFoldDB" id="X1TSN9"/>
<evidence type="ECO:0000313" key="1">
    <source>
        <dbReference type="EMBL" id="GAI90560.1"/>
    </source>
</evidence>
<protein>
    <submittedName>
        <fullName evidence="1">Uncharacterized protein</fullName>
    </submittedName>
</protein>
<organism evidence="1">
    <name type="scientific">marine sediment metagenome</name>
    <dbReference type="NCBI Taxonomy" id="412755"/>
    <lineage>
        <taxon>unclassified sequences</taxon>
        <taxon>metagenomes</taxon>
        <taxon>ecological metagenomes</taxon>
    </lineage>
</organism>
<reference evidence="1" key="1">
    <citation type="journal article" date="2014" name="Front. Microbiol.">
        <title>High frequency of phylogenetically diverse reductive dehalogenase-homologous genes in deep subseafloor sedimentary metagenomes.</title>
        <authorList>
            <person name="Kawai M."/>
            <person name="Futagami T."/>
            <person name="Toyoda A."/>
            <person name="Takaki Y."/>
            <person name="Nishi S."/>
            <person name="Hori S."/>
            <person name="Arai W."/>
            <person name="Tsubouchi T."/>
            <person name="Morono Y."/>
            <person name="Uchiyama I."/>
            <person name="Ito T."/>
            <person name="Fujiyama A."/>
            <person name="Inagaki F."/>
            <person name="Takami H."/>
        </authorList>
    </citation>
    <scope>NUCLEOTIDE SEQUENCE</scope>
    <source>
        <strain evidence="1">Expedition CK06-06</strain>
    </source>
</reference>
<proteinExistence type="predicted"/>
<comment type="caution">
    <text evidence="1">The sequence shown here is derived from an EMBL/GenBank/DDBJ whole genome shotgun (WGS) entry which is preliminary data.</text>
</comment>
<accession>X1TSN9</accession>
<gene>
    <name evidence="1" type="ORF">S12H4_34395</name>
</gene>